<name>W4GQL3_APHAT</name>
<dbReference type="PANTHER" id="PTHR24173:SF74">
    <property type="entry name" value="ANKYRIN REPEAT DOMAIN-CONTAINING PROTEIN 16"/>
    <property type="match status" value="1"/>
</dbReference>
<feature type="repeat" description="ANK" evidence="6">
    <location>
        <begin position="299"/>
        <end position="325"/>
    </location>
</feature>
<dbReference type="OrthoDB" id="74208at2759"/>
<sequence>MTTTHLADAYAEYEATVQRRAEVTRRRAGRLGRKRQQERQAIELENQAAEGAATLAMRGLDAECRAVERIWRASDALKAYELEQFIYTQSAKCRIVATKEHLGEETPGLRGHKRLTVLQKRVDSFNDRVELANVACAHIEQAPAVYALKRNCIAGASKVWWGEKLETAVVAQNCVAVVHMLEKGADPDQESWNHMTPLLCCLVQRRHDLLRRCLELHANPNFETQDGKTPLLVAIVADDIVAMQILLEPRWKCSPWTETVRGGVTPLLVACEKGRLAAVQLLLAQPSSSIQGLRGNTVHGITPLMQAAKANHLAVARLLLRHNVNPFVHCKADRSAAEYARAFGHVRMERLVARGNEFNLDPSTPPTYEERMESSALDAIHLALDRSLASTSIDGVLEIVRGDGLASPNHESPDGHMAFLVACAKGDLATVQVLMQLCLWSQPNRHGTTGLLEAASHGHLDVVLHVVSQGGDLNYRDLKGRDAFMRMHDGGHHDMLQYLVQYKAKNNMLLPWWQLAPLPQPGAPLKAPSKLSSLQPRVQVNLPAVHPRPICAQCQDRHSSKHCHSCETSFCDQCYWRFHLDARRRHHEYHVLAPEAAVAAAVVVADPKFDGWHPLHLLLTCQPDRTTNQELHAIRKQKHDLQVQRHVATIEAHAAASIQNASDDHAAALQLAAVHRDLGKFDAATTLLRDMEALGVTWQSRRALAQLHVAEGNIVAAVECYKQAFSARLNEVAVDHQDIQALLVEFYSVMDKAQFMNEAVVMATTVCDIARRSLPRRHPFLSLSKVALDHLKQRREECAMSAEDFSLHPSEQDRKSLDMCTALLRDSAMTDVVSTFCRLNQQTKSLRLWRDMQTLKSVARPSKVATSTAHRIVKTFPTVHCIPSTMYRKVVAALSCAQWPADLAAVLGPCERILVASLYQSMVVPFLQTQAGQRCVCAMMFAGWICDSVALTSL</sequence>
<dbReference type="EMBL" id="KI913124">
    <property type="protein sequence ID" value="ETV81304.1"/>
    <property type="molecule type" value="Genomic_DNA"/>
</dbReference>
<comment type="pathway">
    <text evidence="1">Protein modification; protein ubiquitination.</text>
</comment>
<evidence type="ECO:0000256" key="4">
    <source>
        <dbReference type="ARBA" id="ARBA00023043"/>
    </source>
</evidence>
<dbReference type="PANTHER" id="PTHR24173">
    <property type="entry name" value="ANKYRIN REPEAT CONTAINING"/>
    <property type="match status" value="1"/>
</dbReference>
<dbReference type="PROSITE" id="PS50088">
    <property type="entry name" value="ANK_REPEAT"/>
    <property type="match status" value="2"/>
</dbReference>
<reference evidence="7" key="1">
    <citation type="submission" date="2013-12" db="EMBL/GenBank/DDBJ databases">
        <title>The Genome Sequence of Aphanomyces astaci APO3.</title>
        <authorList>
            <consortium name="The Broad Institute Genomics Platform"/>
            <person name="Russ C."/>
            <person name="Tyler B."/>
            <person name="van West P."/>
            <person name="Dieguez-Uribeondo J."/>
            <person name="Young S.K."/>
            <person name="Zeng Q."/>
            <person name="Gargeya S."/>
            <person name="Fitzgerald M."/>
            <person name="Abouelleil A."/>
            <person name="Alvarado L."/>
            <person name="Chapman S.B."/>
            <person name="Gainer-Dewar J."/>
            <person name="Goldberg J."/>
            <person name="Griggs A."/>
            <person name="Gujja S."/>
            <person name="Hansen M."/>
            <person name="Howarth C."/>
            <person name="Imamovic A."/>
            <person name="Ireland A."/>
            <person name="Larimer J."/>
            <person name="McCowan C."/>
            <person name="Murphy C."/>
            <person name="Pearson M."/>
            <person name="Poon T.W."/>
            <person name="Priest M."/>
            <person name="Roberts A."/>
            <person name="Saif S."/>
            <person name="Shea T."/>
            <person name="Sykes S."/>
            <person name="Wortman J."/>
            <person name="Nusbaum C."/>
            <person name="Birren B."/>
        </authorList>
    </citation>
    <scope>NUCLEOTIDE SEQUENCE [LARGE SCALE GENOMIC DNA]</scope>
    <source>
        <strain evidence="7">APO3</strain>
    </source>
</reference>
<dbReference type="InterPro" id="IPR011990">
    <property type="entry name" value="TPR-like_helical_dom_sf"/>
</dbReference>
<keyword evidence="2" id="KW-0677">Repeat</keyword>
<evidence type="ECO:0000256" key="1">
    <source>
        <dbReference type="ARBA" id="ARBA00004906"/>
    </source>
</evidence>
<dbReference type="SUPFAM" id="SSF48403">
    <property type="entry name" value="Ankyrin repeat"/>
    <property type="match status" value="2"/>
</dbReference>
<keyword evidence="4 6" id="KW-0040">ANK repeat</keyword>
<evidence type="ECO:0000256" key="5">
    <source>
        <dbReference type="ARBA" id="ARBA00038500"/>
    </source>
</evidence>
<dbReference type="InterPro" id="IPR036770">
    <property type="entry name" value="Ankyrin_rpt-contain_sf"/>
</dbReference>
<comment type="similarity">
    <text evidence="5">Belongs to the fem-1 family.</text>
</comment>
<dbReference type="GeneID" id="20807858"/>
<accession>W4GQL3</accession>
<organism evidence="7">
    <name type="scientific">Aphanomyces astaci</name>
    <name type="common">Crayfish plague agent</name>
    <dbReference type="NCBI Taxonomy" id="112090"/>
    <lineage>
        <taxon>Eukaryota</taxon>
        <taxon>Sar</taxon>
        <taxon>Stramenopiles</taxon>
        <taxon>Oomycota</taxon>
        <taxon>Saprolegniomycetes</taxon>
        <taxon>Saprolegniales</taxon>
        <taxon>Verrucalvaceae</taxon>
        <taxon>Aphanomyces</taxon>
    </lineage>
</organism>
<dbReference type="Gene3D" id="1.25.40.10">
    <property type="entry name" value="Tetratricopeptide repeat domain"/>
    <property type="match status" value="1"/>
</dbReference>
<keyword evidence="3" id="KW-0833">Ubl conjugation pathway</keyword>
<dbReference type="Gene3D" id="1.25.40.20">
    <property type="entry name" value="Ankyrin repeat-containing domain"/>
    <property type="match status" value="2"/>
</dbReference>
<dbReference type="InterPro" id="IPR002110">
    <property type="entry name" value="Ankyrin_rpt"/>
</dbReference>
<protein>
    <submittedName>
        <fullName evidence="7">Uncharacterized protein</fullName>
    </submittedName>
</protein>
<feature type="repeat" description="ANK" evidence="6">
    <location>
        <begin position="446"/>
        <end position="478"/>
    </location>
</feature>
<dbReference type="STRING" id="112090.W4GQL3"/>
<dbReference type="Pfam" id="PF12796">
    <property type="entry name" value="Ank_2"/>
    <property type="match status" value="1"/>
</dbReference>
<evidence type="ECO:0000313" key="7">
    <source>
        <dbReference type="EMBL" id="ETV81304.1"/>
    </source>
</evidence>
<evidence type="ECO:0000256" key="3">
    <source>
        <dbReference type="ARBA" id="ARBA00022786"/>
    </source>
</evidence>
<gene>
    <name evidence="7" type="ORF">H257_05862</name>
</gene>
<dbReference type="SMART" id="SM00248">
    <property type="entry name" value="ANK"/>
    <property type="match status" value="7"/>
</dbReference>
<dbReference type="PROSITE" id="PS50297">
    <property type="entry name" value="ANK_REP_REGION"/>
    <property type="match status" value="2"/>
</dbReference>
<dbReference type="RefSeq" id="XP_009829162.1">
    <property type="nucleotide sequence ID" value="XM_009830860.1"/>
</dbReference>
<evidence type="ECO:0000256" key="6">
    <source>
        <dbReference type="PROSITE-ProRule" id="PRU00023"/>
    </source>
</evidence>
<dbReference type="CDD" id="cd19757">
    <property type="entry name" value="Bbox1"/>
    <property type="match status" value="1"/>
</dbReference>
<evidence type="ECO:0000256" key="2">
    <source>
        <dbReference type="ARBA" id="ARBA00022737"/>
    </source>
</evidence>
<dbReference type="AlphaFoldDB" id="W4GQL3"/>
<dbReference type="VEuPathDB" id="FungiDB:H257_05862"/>
<proteinExistence type="inferred from homology"/>